<feature type="compositionally biased region" description="Low complexity" evidence="2">
    <location>
        <begin position="221"/>
        <end position="239"/>
    </location>
</feature>
<proteinExistence type="inferred from homology"/>
<dbReference type="PANTHER" id="PTHR22227:SF6">
    <property type="entry name" value="FAMILY WITH SEQUENCE SIMILARITY 122B ISOFORM X1"/>
    <property type="match status" value="1"/>
</dbReference>
<evidence type="ECO:0000313" key="4">
    <source>
        <dbReference type="WBParaSite" id="SPAL_0001159000.1"/>
    </source>
</evidence>
<dbReference type="WBParaSite" id="SPAL_0001159000.1">
    <property type="protein sequence ID" value="SPAL_0001159000.1"/>
    <property type="gene ID" value="SPAL_0001159000"/>
</dbReference>
<reference evidence="4" key="1">
    <citation type="submission" date="2017-02" db="UniProtKB">
        <authorList>
            <consortium name="WormBaseParasite"/>
        </authorList>
    </citation>
    <scope>IDENTIFICATION</scope>
</reference>
<dbReference type="AlphaFoldDB" id="A0A0N5C0R2"/>
<evidence type="ECO:0000313" key="3">
    <source>
        <dbReference type="Proteomes" id="UP000046392"/>
    </source>
</evidence>
<evidence type="ECO:0000256" key="2">
    <source>
        <dbReference type="SAM" id="MobiDB-lite"/>
    </source>
</evidence>
<feature type="compositionally biased region" description="Low complexity" evidence="2">
    <location>
        <begin position="1"/>
        <end position="30"/>
    </location>
</feature>
<dbReference type="InterPro" id="IPR026716">
    <property type="entry name" value="PBIR1/2/3"/>
</dbReference>
<feature type="region of interest" description="Disordered" evidence="2">
    <location>
        <begin position="330"/>
        <end position="350"/>
    </location>
</feature>
<accession>A0A0N5C0R2</accession>
<dbReference type="Proteomes" id="UP000046392">
    <property type="component" value="Unplaced"/>
</dbReference>
<feature type="region of interest" description="Disordered" evidence="2">
    <location>
        <begin position="121"/>
        <end position="144"/>
    </location>
</feature>
<sequence length="429" mass="46596">MENPSPFTTTSQPTSSSPSISFSKPSFSTPASPAQNVNFSKPPSPVNPVLMKINSRSRILKIKRDETSAVEDEVAHERYMQASQKVSLSFGDIFIDNNSTEVRKRANSCIEPISVLTSVQTLPTNSTSSSSPKTSIEGNSTSLQKQCYSPSTNQIVENNLPYSPSPTPSPTRHRILRSCSPRTLLSRPSSLNGIGQGSTPSTITGLKRKRPDAISVGGSPYTYDSDSESGSSTISLTSSTGIQTTSSSINTAFRGTLFPTKKPKLARNCPSPLTKVSTTPTEGLVITSFNNFPSNELSYQDIMEFENDNASNVATTVNFIEPSSIVRNGNSKIKTGNTDTAKTTNEEGGNISTFMEPIPPVILENIEKQRTLNNDETDTNNTQNKNKITFCDDKEQQSNTKKNINEICKTFDTDGIINTTGDFSFQNSF</sequence>
<feature type="region of interest" description="Disordered" evidence="2">
    <location>
        <begin position="1"/>
        <end position="47"/>
    </location>
</feature>
<organism evidence="3 4">
    <name type="scientific">Strongyloides papillosus</name>
    <name type="common">Intestinal threadworm</name>
    <dbReference type="NCBI Taxonomy" id="174720"/>
    <lineage>
        <taxon>Eukaryota</taxon>
        <taxon>Metazoa</taxon>
        <taxon>Ecdysozoa</taxon>
        <taxon>Nematoda</taxon>
        <taxon>Chromadorea</taxon>
        <taxon>Rhabditida</taxon>
        <taxon>Tylenchina</taxon>
        <taxon>Panagrolaimomorpha</taxon>
        <taxon>Strongyloidoidea</taxon>
        <taxon>Strongyloididae</taxon>
        <taxon>Strongyloides</taxon>
    </lineage>
</organism>
<protein>
    <submittedName>
        <fullName evidence="4">Uncharacterized protein</fullName>
    </submittedName>
</protein>
<feature type="compositionally biased region" description="Polar residues" evidence="2">
    <location>
        <begin position="31"/>
        <end position="41"/>
    </location>
</feature>
<feature type="compositionally biased region" description="Low complexity" evidence="2">
    <location>
        <begin position="121"/>
        <end position="135"/>
    </location>
</feature>
<keyword evidence="3" id="KW-1185">Reference proteome</keyword>
<dbReference type="PANTHER" id="PTHR22227">
    <property type="entry name" value="FAMILY WITH SEQUENCE SIMILARITY 122B ISOFORM X1"/>
    <property type="match status" value="1"/>
</dbReference>
<feature type="region of interest" description="Disordered" evidence="2">
    <location>
        <begin position="186"/>
        <end position="239"/>
    </location>
</feature>
<evidence type="ECO:0000256" key="1">
    <source>
        <dbReference type="ARBA" id="ARBA00006725"/>
    </source>
</evidence>
<comment type="similarity">
    <text evidence="1">Belongs to the FAM122 family.</text>
</comment>
<dbReference type="GO" id="GO:0004865">
    <property type="term" value="F:protein serine/threonine phosphatase inhibitor activity"/>
    <property type="evidence" value="ECO:0007669"/>
    <property type="project" value="InterPro"/>
</dbReference>
<dbReference type="STRING" id="174720.A0A0N5C0R2"/>
<name>A0A0N5C0R2_STREA</name>